<feature type="transmembrane region" description="Helical" evidence="1">
    <location>
        <begin position="258"/>
        <end position="281"/>
    </location>
</feature>
<evidence type="ECO:0000313" key="2">
    <source>
        <dbReference type="EMBL" id="KAH7249356.1"/>
    </source>
</evidence>
<name>A0A9P9K9R4_FUSSL</name>
<feature type="non-terminal residue" evidence="2">
    <location>
        <position position="1"/>
    </location>
</feature>
<accession>A0A9P9K9R4</accession>
<proteinExistence type="predicted"/>
<organism evidence="2 3">
    <name type="scientific">Fusarium solani</name>
    <name type="common">Filamentous fungus</name>
    <dbReference type="NCBI Taxonomy" id="169388"/>
    <lineage>
        <taxon>Eukaryota</taxon>
        <taxon>Fungi</taxon>
        <taxon>Dikarya</taxon>
        <taxon>Ascomycota</taxon>
        <taxon>Pezizomycotina</taxon>
        <taxon>Sordariomycetes</taxon>
        <taxon>Hypocreomycetidae</taxon>
        <taxon>Hypocreales</taxon>
        <taxon>Nectriaceae</taxon>
        <taxon>Fusarium</taxon>
        <taxon>Fusarium solani species complex</taxon>
    </lineage>
</organism>
<sequence>RHFHPIPGHRRQDTSAALCRHTNCGLAVRPSIPGPDQAQNKPLVAGVCVCRRQDRTRSLAMPPPDPFSARLDLLELVVAPPEESLFKPRTVWLANAPNSWDGSPATRHCPPPSRGRLVSCLACMHCRIPSFIMVTHCIVGRIGPRRLEPLHSGSPPADDPRRRGSTTPWIPCIMCSAQCCMRHMRLPTVGSRDSADLIPVQSSRPMARARVHAPCTISVEQLASVPSAPKEILSTRWISKQPTPNVNISYARAPMLTVSAMAVVIIMLTSISWDMLLIFLVSGVNGFTSHVPSWS</sequence>
<reference evidence="2" key="1">
    <citation type="journal article" date="2021" name="Nat. Commun.">
        <title>Genetic determinants of endophytism in the Arabidopsis root mycobiome.</title>
        <authorList>
            <person name="Mesny F."/>
            <person name="Miyauchi S."/>
            <person name="Thiergart T."/>
            <person name="Pickel B."/>
            <person name="Atanasova L."/>
            <person name="Karlsson M."/>
            <person name="Huettel B."/>
            <person name="Barry K.W."/>
            <person name="Haridas S."/>
            <person name="Chen C."/>
            <person name="Bauer D."/>
            <person name="Andreopoulos W."/>
            <person name="Pangilinan J."/>
            <person name="LaButti K."/>
            <person name="Riley R."/>
            <person name="Lipzen A."/>
            <person name="Clum A."/>
            <person name="Drula E."/>
            <person name="Henrissat B."/>
            <person name="Kohler A."/>
            <person name="Grigoriev I.V."/>
            <person name="Martin F.M."/>
            <person name="Hacquard S."/>
        </authorList>
    </citation>
    <scope>NUCLEOTIDE SEQUENCE</scope>
    <source>
        <strain evidence="2">FSSC 5 MPI-SDFR-AT-0091</strain>
    </source>
</reference>
<keyword evidence="3" id="KW-1185">Reference proteome</keyword>
<dbReference type="EMBL" id="JAGTJS010000013">
    <property type="protein sequence ID" value="KAH7249356.1"/>
    <property type="molecule type" value="Genomic_DNA"/>
</dbReference>
<gene>
    <name evidence="2" type="ORF">B0J15DRAFT_561710</name>
</gene>
<keyword evidence="1" id="KW-1133">Transmembrane helix</keyword>
<keyword evidence="1" id="KW-0472">Membrane</keyword>
<keyword evidence="1" id="KW-0812">Transmembrane</keyword>
<dbReference type="AlphaFoldDB" id="A0A9P9K9R4"/>
<evidence type="ECO:0000313" key="3">
    <source>
        <dbReference type="Proteomes" id="UP000736672"/>
    </source>
</evidence>
<protein>
    <submittedName>
        <fullName evidence="2">Uncharacterized protein</fullName>
    </submittedName>
</protein>
<dbReference type="Proteomes" id="UP000736672">
    <property type="component" value="Unassembled WGS sequence"/>
</dbReference>
<evidence type="ECO:0000256" key="1">
    <source>
        <dbReference type="SAM" id="Phobius"/>
    </source>
</evidence>
<comment type="caution">
    <text evidence="2">The sequence shown here is derived from an EMBL/GenBank/DDBJ whole genome shotgun (WGS) entry which is preliminary data.</text>
</comment>